<organism evidence="1 2">
    <name type="scientific">Xylaria multiplex</name>
    <dbReference type="NCBI Taxonomy" id="323545"/>
    <lineage>
        <taxon>Eukaryota</taxon>
        <taxon>Fungi</taxon>
        <taxon>Dikarya</taxon>
        <taxon>Ascomycota</taxon>
        <taxon>Pezizomycotina</taxon>
        <taxon>Sordariomycetes</taxon>
        <taxon>Xylariomycetidae</taxon>
        <taxon>Xylariales</taxon>
        <taxon>Xylariaceae</taxon>
        <taxon>Xylaria</taxon>
    </lineage>
</organism>
<keyword evidence="2" id="KW-1185">Reference proteome</keyword>
<accession>A0A7C8MTU1</accession>
<protein>
    <submittedName>
        <fullName evidence="1">Uncharacterized protein</fullName>
    </submittedName>
</protein>
<dbReference type="OrthoDB" id="3431913at2759"/>
<dbReference type="Proteomes" id="UP000481858">
    <property type="component" value="Unassembled WGS sequence"/>
</dbReference>
<dbReference type="EMBL" id="WUBL01000038">
    <property type="protein sequence ID" value="KAF2969311.1"/>
    <property type="molecule type" value="Genomic_DNA"/>
</dbReference>
<comment type="caution">
    <text evidence="1">The sequence shown here is derived from an EMBL/GenBank/DDBJ whole genome shotgun (WGS) entry which is preliminary data.</text>
</comment>
<sequence>MCRDFCLNSETRDVFIAHRVMRGDGIAKQLTDIEQDIKKILGEYEHGFFNTPNLFENTKLPIGEEYILYPAGMTTFIDLATQESGAATMYNISATQDPISNNYQRFTVELIALIMRFGRIKVRMIEDVSNDVEAFIPVSVPYLKNYAREQMLPEPPVEETTLARLAKNTPQRISNRRRSAATWIDT</sequence>
<name>A0A7C8MTU1_9PEZI</name>
<evidence type="ECO:0000313" key="1">
    <source>
        <dbReference type="EMBL" id="KAF2969311.1"/>
    </source>
</evidence>
<gene>
    <name evidence="1" type="ORF">GQX73_g4252</name>
</gene>
<dbReference type="AlphaFoldDB" id="A0A7C8MTU1"/>
<evidence type="ECO:0000313" key="2">
    <source>
        <dbReference type="Proteomes" id="UP000481858"/>
    </source>
</evidence>
<reference evidence="1 2" key="1">
    <citation type="submission" date="2019-12" db="EMBL/GenBank/DDBJ databases">
        <title>Draft genome sequence of the ascomycete Xylaria multiplex DSM 110363.</title>
        <authorList>
            <person name="Buettner E."/>
            <person name="Kellner H."/>
        </authorList>
    </citation>
    <scope>NUCLEOTIDE SEQUENCE [LARGE SCALE GENOMIC DNA]</scope>
    <source>
        <strain evidence="1 2">DSM 110363</strain>
    </source>
</reference>
<dbReference type="InParanoid" id="A0A7C8MTU1"/>
<proteinExistence type="predicted"/>